<organism evidence="2 3">
    <name type="scientific">Paenibacillus monticola</name>
    <dbReference type="NCBI Taxonomy" id="2666075"/>
    <lineage>
        <taxon>Bacteria</taxon>
        <taxon>Bacillati</taxon>
        <taxon>Bacillota</taxon>
        <taxon>Bacilli</taxon>
        <taxon>Bacillales</taxon>
        <taxon>Paenibacillaceae</taxon>
        <taxon>Paenibacillus</taxon>
    </lineage>
</organism>
<keyword evidence="1" id="KW-1133">Transmembrane helix</keyword>
<evidence type="ECO:0000313" key="3">
    <source>
        <dbReference type="Proteomes" id="UP000463051"/>
    </source>
</evidence>
<evidence type="ECO:0000313" key="2">
    <source>
        <dbReference type="EMBL" id="MRN57293.1"/>
    </source>
</evidence>
<comment type="caution">
    <text evidence="2">The sequence shown here is derived from an EMBL/GenBank/DDBJ whole genome shotgun (WGS) entry which is preliminary data.</text>
</comment>
<dbReference type="Proteomes" id="UP000463051">
    <property type="component" value="Unassembled WGS sequence"/>
</dbReference>
<keyword evidence="1" id="KW-0812">Transmembrane</keyword>
<dbReference type="EMBL" id="WJXB01000023">
    <property type="protein sequence ID" value="MRN57293.1"/>
    <property type="molecule type" value="Genomic_DNA"/>
</dbReference>
<name>A0A7X2L5B4_9BACL</name>
<sequence>MFHPVSLLIPLMILLPNLIFFRLEPQNMPSENNKTSIFTVAEGIGRFGVILVPLFFSIHIQTTFEIISLMVMLLSLTAYYFGWVRYFRNNRQYKLLFSPLLGVPVPLAISPSLYFLFAAVVMHSFYFFIFSMIFAAGHIPNSLIDYNRSEK</sequence>
<feature type="transmembrane region" description="Helical" evidence="1">
    <location>
        <begin position="125"/>
        <end position="144"/>
    </location>
</feature>
<dbReference type="RefSeq" id="WP_154122775.1">
    <property type="nucleotide sequence ID" value="NZ_WJXB01000023.1"/>
</dbReference>
<dbReference type="AlphaFoldDB" id="A0A7X2L5B4"/>
<keyword evidence="1" id="KW-0472">Membrane</keyword>
<feature type="transmembrane region" description="Helical" evidence="1">
    <location>
        <begin position="35"/>
        <end position="60"/>
    </location>
</feature>
<feature type="transmembrane region" description="Helical" evidence="1">
    <location>
        <begin position="66"/>
        <end position="83"/>
    </location>
</feature>
<keyword evidence="3" id="KW-1185">Reference proteome</keyword>
<gene>
    <name evidence="2" type="ORF">GJB61_30640</name>
</gene>
<protein>
    <submittedName>
        <fullName evidence="2">Uncharacterized protein</fullName>
    </submittedName>
</protein>
<accession>A0A7X2L5B4</accession>
<feature type="transmembrane region" description="Helical" evidence="1">
    <location>
        <begin position="95"/>
        <end position="119"/>
    </location>
</feature>
<evidence type="ECO:0000256" key="1">
    <source>
        <dbReference type="SAM" id="Phobius"/>
    </source>
</evidence>
<feature type="transmembrane region" description="Helical" evidence="1">
    <location>
        <begin position="6"/>
        <end position="23"/>
    </location>
</feature>
<reference evidence="2 3" key="1">
    <citation type="submission" date="2019-11" db="EMBL/GenBank/DDBJ databases">
        <title>Paenibacillus monticola sp. nov., a novel PGPR strain isolated from mountain sample in China.</title>
        <authorList>
            <person name="Zhao Q."/>
            <person name="Li H.-P."/>
            <person name="Zhang J.-L."/>
        </authorList>
    </citation>
    <scope>NUCLEOTIDE SEQUENCE [LARGE SCALE GENOMIC DNA]</scope>
    <source>
        <strain evidence="2 3">LC-T2</strain>
    </source>
</reference>
<proteinExistence type="predicted"/>